<dbReference type="Proteomes" id="UP000076770">
    <property type="component" value="Chromosome i"/>
</dbReference>
<accession>A0A157T2H2</accession>
<reference evidence="2" key="1">
    <citation type="submission" date="2016-04" db="EMBL/GenBank/DDBJ databases">
        <authorList>
            <person name="Shah S.A."/>
            <person name="Garrett R.A."/>
        </authorList>
    </citation>
    <scope>NUCLEOTIDE SEQUENCE [LARGE SCALE GENOMIC DNA]</scope>
    <source>
        <strain evidence="2">ATCC 35091 / DSM 1616 / JCM 8930 / NBRC 15331 / P1</strain>
    </source>
</reference>
<proteinExistence type="predicted"/>
<dbReference type="EMBL" id="LT549890">
    <property type="protein sequence ID" value="SAI85098.1"/>
    <property type="molecule type" value="Genomic_DNA"/>
</dbReference>
<organism evidence="1 2">
    <name type="scientific">Saccharolobus solfataricus</name>
    <name type="common">Sulfolobus solfataricus</name>
    <dbReference type="NCBI Taxonomy" id="2287"/>
    <lineage>
        <taxon>Archaea</taxon>
        <taxon>Thermoproteota</taxon>
        <taxon>Thermoprotei</taxon>
        <taxon>Sulfolobales</taxon>
        <taxon>Sulfolobaceae</taxon>
        <taxon>Saccharolobus</taxon>
    </lineage>
</organism>
<gene>
    <name evidence="1" type="ORF">SSOP1_1544</name>
</gene>
<evidence type="ECO:0000313" key="1">
    <source>
        <dbReference type="EMBL" id="SAI85098.1"/>
    </source>
</evidence>
<protein>
    <submittedName>
        <fullName evidence="1">Uncharacterized protein</fullName>
    </submittedName>
</protein>
<dbReference type="AlphaFoldDB" id="A0A157T2H2"/>
<sequence>MNPMTFLFKGIECEVYKITSVKLNYRAKFTYTDYYVEYHDNFLSVSEIANKMLKIKEIGHDNGRTLEDSVRELMNVVPAQKVCKHYICGKADFVREGIPGEIKTFKEEVNPIYEEKGILQAVFYAMLYGTKMSEYVSAIYEEDLNNEDYAIIKRIDFHRIILRKLSLKYLPKVEVVA</sequence>
<evidence type="ECO:0000313" key="2">
    <source>
        <dbReference type="Proteomes" id="UP000076770"/>
    </source>
</evidence>
<name>A0A157T2H2_SACSO</name>
<dbReference type="PATRIC" id="fig|2287.9.peg.1601"/>